<protein>
    <submittedName>
        <fullName evidence="3">Exonuclease SbcCD subunit D</fullName>
    </submittedName>
</protein>
<dbReference type="AlphaFoldDB" id="A0A8J7KXR2"/>
<sequence length="353" mass="40747">MKFIHIADVHLGATPDSDMPWGADREKELWDSLYNVIELCNQNKVDLLLIAGDLFHKQPRLRDLKEVNYLFSKIETAEVVLMAGNHDYIGPRSYYPGFLWDARVHMFIKEEIDVIELPKLNTEIYGLSYHNRDITEPLYDSLKVGKQDKVQILLAHGGDEKNIPMNRKKLSVSGFDYIALGHIHKPEIVGEKMAYAGSLEPLDKNETGERGYILGEITLDPIKKTMIRFIPGSLRQYKRLDLMIDKNTTNGSLVDKTKLLIQKQGSQHIYQFTIRGFREEDIHFDKQALLSLGNVLEVTDETVPDYDFDQLYQENEDNMIGLFIRRIRENVEQDEVAKKALYYGLEALLNARE</sequence>
<reference evidence="3" key="1">
    <citation type="submission" date="2020-12" db="EMBL/GenBank/DDBJ databases">
        <title>M. sibirica DSM 26468T genome.</title>
        <authorList>
            <person name="Thieme N."/>
            <person name="Rettenmaier R."/>
            <person name="Zverlov V."/>
            <person name="Liebl W."/>
        </authorList>
    </citation>
    <scope>NUCLEOTIDE SEQUENCE</scope>
    <source>
        <strain evidence="3">DSM 26468</strain>
    </source>
</reference>
<evidence type="ECO:0000259" key="2">
    <source>
        <dbReference type="Pfam" id="PF00149"/>
    </source>
</evidence>
<keyword evidence="3" id="KW-0540">Nuclease</keyword>
<dbReference type="Gene3D" id="3.60.21.10">
    <property type="match status" value="1"/>
</dbReference>
<evidence type="ECO:0000313" key="4">
    <source>
        <dbReference type="Proteomes" id="UP000623269"/>
    </source>
</evidence>
<dbReference type="EMBL" id="JAEAGR010000017">
    <property type="protein sequence ID" value="MBH1942117.1"/>
    <property type="molecule type" value="Genomic_DNA"/>
</dbReference>
<dbReference type="RefSeq" id="WP_197662363.1">
    <property type="nucleotide sequence ID" value="NZ_JAEAGR010000017.1"/>
</dbReference>
<dbReference type="PANTHER" id="PTHR30337">
    <property type="entry name" value="COMPONENT OF ATP-DEPENDENT DSDNA EXONUCLEASE"/>
    <property type="match status" value="1"/>
</dbReference>
<accession>A0A8J7KXR2</accession>
<dbReference type="InterPro" id="IPR029052">
    <property type="entry name" value="Metallo-depent_PP-like"/>
</dbReference>
<comment type="caution">
    <text evidence="3">The sequence shown here is derived from an EMBL/GenBank/DDBJ whole genome shotgun (WGS) entry which is preliminary data.</text>
</comment>
<dbReference type="Proteomes" id="UP000623269">
    <property type="component" value="Unassembled WGS sequence"/>
</dbReference>
<organism evidence="3 4">
    <name type="scientific">Mobilitalea sibirica</name>
    <dbReference type="NCBI Taxonomy" id="1462919"/>
    <lineage>
        <taxon>Bacteria</taxon>
        <taxon>Bacillati</taxon>
        <taxon>Bacillota</taxon>
        <taxon>Clostridia</taxon>
        <taxon>Lachnospirales</taxon>
        <taxon>Lachnospiraceae</taxon>
        <taxon>Mobilitalea</taxon>
    </lineage>
</organism>
<evidence type="ECO:0000256" key="1">
    <source>
        <dbReference type="ARBA" id="ARBA00022801"/>
    </source>
</evidence>
<dbReference type="SUPFAM" id="SSF56300">
    <property type="entry name" value="Metallo-dependent phosphatases"/>
    <property type="match status" value="1"/>
</dbReference>
<dbReference type="InterPro" id="IPR050535">
    <property type="entry name" value="DNA_Repair-Maintenance_Comp"/>
</dbReference>
<keyword evidence="3" id="KW-0269">Exonuclease</keyword>
<evidence type="ECO:0000313" key="3">
    <source>
        <dbReference type="EMBL" id="MBH1942117.1"/>
    </source>
</evidence>
<proteinExistence type="predicted"/>
<name>A0A8J7KXR2_9FIRM</name>
<dbReference type="InterPro" id="IPR041796">
    <property type="entry name" value="Mre11_N"/>
</dbReference>
<dbReference type="CDD" id="cd00840">
    <property type="entry name" value="MPP_Mre11_N"/>
    <property type="match status" value="1"/>
</dbReference>
<gene>
    <name evidence="3" type="ORF">I5677_14540</name>
</gene>
<dbReference type="InterPro" id="IPR004843">
    <property type="entry name" value="Calcineurin-like_PHP"/>
</dbReference>
<dbReference type="Pfam" id="PF00149">
    <property type="entry name" value="Metallophos"/>
    <property type="match status" value="1"/>
</dbReference>
<keyword evidence="4" id="KW-1185">Reference proteome</keyword>
<keyword evidence="1" id="KW-0378">Hydrolase</keyword>
<dbReference type="GO" id="GO:0004527">
    <property type="term" value="F:exonuclease activity"/>
    <property type="evidence" value="ECO:0007669"/>
    <property type="project" value="UniProtKB-KW"/>
</dbReference>
<feature type="domain" description="Calcineurin-like phosphoesterase" evidence="2">
    <location>
        <begin position="1"/>
        <end position="186"/>
    </location>
</feature>